<dbReference type="InterPro" id="IPR003615">
    <property type="entry name" value="HNH_nuc"/>
</dbReference>
<dbReference type="Pfam" id="PF02720">
    <property type="entry name" value="DUF222"/>
    <property type="match status" value="1"/>
</dbReference>
<keyword evidence="3" id="KW-1185">Reference proteome</keyword>
<proteinExistence type="predicted"/>
<dbReference type="OrthoDB" id="3656171at2"/>
<gene>
    <name evidence="2" type="ORF">EWH70_11990</name>
</gene>
<dbReference type="RefSeq" id="WP_130475395.1">
    <property type="nucleotide sequence ID" value="NZ_SFCC01000005.1"/>
</dbReference>
<dbReference type="InterPro" id="IPR003870">
    <property type="entry name" value="DUF222"/>
</dbReference>
<keyword evidence="2" id="KW-0540">Nuclease</keyword>
<evidence type="ECO:0000259" key="1">
    <source>
        <dbReference type="Pfam" id="PF02720"/>
    </source>
</evidence>
<evidence type="ECO:0000313" key="3">
    <source>
        <dbReference type="Proteomes" id="UP000292003"/>
    </source>
</evidence>
<protein>
    <submittedName>
        <fullName evidence="2">HNH endonuclease</fullName>
    </submittedName>
</protein>
<sequence length="401" mass="43625">MDVEGLIPAWQLSEGELSAALVTSEAGLAREYARNLELVAEADKRGLAGSNGFRDTAALLERGMRVSRREARARVAAATADLPVLRAALAAGDISFEHVREIEQVLSKAPGSVTPEQLSASEQTLVELAKQAPPANVRKAGRRLLVHWDLEDRPPADVDRDLARPRREFRYTFTREGRMRFSGEFDPETAALAEALLVPLAKPDAAVQGVPDQRTTAERHGDAVAAVFDLAARAPDLPVKAAERAVVTVTVGLEELERRAGTVFLNGYGAVTVEQLRKMCCDARVVPAVLGSQGEVLDLGRAVRTATPAQRRALALRDKGCTAPGCTRGPKWCVPHHAVHWADGGPTNLAGLGFTCERDHHLLHHGGWTMRLHHGAIEWIPPTWYDPKRRPIRNTAHDPPP</sequence>
<dbReference type="GO" id="GO:0004519">
    <property type="term" value="F:endonuclease activity"/>
    <property type="evidence" value="ECO:0007669"/>
    <property type="project" value="UniProtKB-KW"/>
</dbReference>
<organism evidence="2 3">
    <name type="scientific">Amycolatopsis suaedae</name>
    <dbReference type="NCBI Taxonomy" id="2510978"/>
    <lineage>
        <taxon>Bacteria</taxon>
        <taxon>Bacillati</taxon>
        <taxon>Actinomycetota</taxon>
        <taxon>Actinomycetes</taxon>
        <taxon>Pseudonocardiales</taxon>
        <taxon>Pseudonocardiaceae</taxon>
        <taxon>Amycolatopsis</taxon>
    </lineage>
</organism>
<dbReference type="EMBL" id="SFCC01000005">
    <property type="protein sequence ID" value="RZQ63870.1"/>
    <property type="molecule type" value="Genomic_DNA"/>
</dbReference>
<keyword evidence="2" id="KW-0255">Endonuclease</keyword>
<comment type="caution">
    <text evidence="2">The sequence shown here is derived from an EMBL/GenBank/DDBJ whole genome shotgun (WGS) entry which is preliminary data.</text>
</comment>
<dbReference type="CDD" id="cd00085">
    <property type="entry name" value="HNHc"/>
    <property type="match status" value="1"/>
</dbReference>
<name>A0A4Q7J866_9PSEU</name>
<keyword evidence="2" id="KW-0378">Hydrolase</keyword>
<accession>A0A4Q7J866</accession>
<dbReference type="Proteomes" id="UP000292003">
    <property type="component" value="Unassembled WGS sequence"/>
</dbReference>
<dbReference type="AlphaFoldDB" id="A0A4Q7J866"/>
<feature type="domain" description="DUF222" evidence="1">
    <location>
        <begin position="19"/>
        <end position="318"/>
    </location>
</feature>
<evidence type="ECO:0000313" key="2">
    <source>
        <dbReference type="EMBL" id="RZQ63870.1"/>
    </source>
</evidence>
<reference evidence="2 3" key="1">
    <citation type="submission" date="2019-02" db="EMBL/GenBank/DDBJ databases">
        <title>Draft genome sequence of Amycolatopsis sp. 8-3EHSu isolated from roots of Suaeda maritima.</title>
        <authorList>
            <person name="Duangmal K."/>
            <person name="Chantavorakit T."/>
        </authorList>
    </citation>
    <scope>NUCLEOTIDE SEQUENCE [LARGE SCALE GENOMIC DNA]</scope>
    <source>
        <strain evidence="2 3">8-3EHSu</strain>
    </source>
</reference>